<dbReference type="PANTHER" id="PTHR43096">
    <property type="entry name" value="DNAJ HOMOLOG 1, MITOCHONDRIAL-RELATED"/>
    <property type="match status" value="1"/>
</dbReference>
<evidence type="ECO:0000256" key="1">
    <source>
        <dbReference type="ARBA" id="ARBA00023186"/>
    </source>
</evidence>
<dbReference type="InterPro" id="IPR002939">
    <property type="entry name" value="DnaJ_C"/>
</dbReference>
<dbReference type="InterPro" id="IPR008971">
    <property type="entry name" value="HSP40/DnaJ_pept-bd"/>
</dbReference>
<dbReference type="InterPro" id="IPR018253">
    <property type="entry name" value="DnaJ_domain_CS"/>
</dbReference>
<dbReference type="Gene3D" id="1.10.287.110">
    <property type="entry name" value="DnaJ domain"/>
    <property type="match status" value="1"/>
</dbReference>
<feature type="compositionally biased region" description="Basic and acidic residues" evidence="2">
    <location>
        <begin position="56"/>
        <end position="68"/>
    </location>
</feature>
<dbReference type="PROSITE" id="PS50076">
    <property type="entry name" value="DNAJ_2"/>
    <property type="match status" value="1"/>
</dbReference>
<protein>
    <submittedName>
        <fullName evidence="4">DnaJ C-terminal domain-containing protein</fullName>
    </submittedName>
</protein>
<feature type="region of interest" description="Disordered" evidence="2">
    <location>
        <begin position="55"/>
        <end position="101"/>
    </location>
</feature>
<evidence type="ECO:0000313" key="5">
    <source>
        <dbReference type="Proteomes" id="UP001597308"/>
    </source>
</evidence>
<reference evidence="5" key="1">
    <citation type="journal article" date="2019" name="Int. J. Syst. Evol. Microbiol.">
        <title>The Global Catalogue of Microorganisms (GCM) 10K type strain sequencing project: providing services to taxonomists for standard genome sequencing and annotation.</title>
        <authorList>
            <consortium name="The Broad Institute Genomics Platform"/>
            <consortium name="The Broad Institute Genome Sequencing Center for Infectious Disease"/>
            <person name="Wu L."/>
            <person name="Ma J."/>
        </authorList>
    </citation>
    <scope>NUCLEOTIDE SEQUENCE [LARGE SCALE GENOMIC DNA]</scope>
    <source>
        <strain evidence="5">KCTC 23707</strain>
    </source>
</reference>
<dbReference type="InterPro" id="IPR001623">
    <property type="entry name" value="DnaJ_domain"/>
</dbReference>
<dbReference type="EMBL" id="JBHUER010000007">
    <property type="protein sequence ID" value="MFD1703370.1"/>
    <property type="molecule type" value="Genomic_DNA"/>
</dbReference>
<comment type="caution">
    <text evidence="4">The sequence shown here is derived from an EMBL/GenBank/DDBJ whole genome shotgun (WGS) entry which is preliminary data.</text>
</comment>
<evidence type="ECO:0000313" key="4">
    <source>
        <dbReference type="EMBL" id="MFD1703370.1"/>
    </source>
</evidence>
<name>A0ABW4K5C5_9HYPH</name>
<dbReference type="PROSITE" id="PS00636">
    <property type="entry name" value="DNAJ_1"/>
    <property type="match status" value="1"/>
</dbReference>
<dbReference type="CDD" id="cd06257">
    <property type="entry name" value="DnaJ"/>
    <property type="match status" value="1"/>
</dbReference>
<dbReference type="RefSeq" id="WP_378799480.1">
    <property type="nucleotide sequence ID" value="NZ_JBHUER010000007.1"/>
</dbReference>
<feature type="domain" description="J" evidence="3">
    <location>
        <begin position="2"/>
        <end position="67"/>
    </location>
</feature>
<keyword evidence="1" id="KW-0143">Chaperone</keyword>
<dbReference type="InterPro" id="IPR036869">
    <property type="entry name" value="J_dom_sf"/>
</dbReference>
<dbReference type="SMART" id="SM00271">
    <property type="entry name" value="DnaJ"/>
    <property type="match status" value="1"/>
</dbReference>
<dbReference type="SUPFAM" id="SSF49493">
    <property type="entry name" value="HSP40/DnaJ peptide-binding domain"/>
    <property type="match status" value="2"/>
</dbReference>
<organism evidence="4 5">
    <name type="scientific">Methylopila henanensis</name>
    <dbReference type="NCBI Taxonomy" id="873516"/>
    <lineage>
        <taxon>Bacteria</taxon>
        <taxon>Pseudomonadati</taxon>
        <taxon>Pseudomonadota</taxon>
        <taxon>Alphaproteobacteria</taxon>
        <taxon>Hyphomicrobiales</taxon>
        <taxon>Methylopilaceae</taxon>
        <taxon>Methylopila</taxon>
    </lineage>
</organism>
<dbReference type="CDD" id="cd10747">
    <property type="entry name" value="DnaJ_C"/>
    <property type="match status" value="1"/>
</dbReference>
<evidence type="ECO:0000256" key="2">
    <source>
        <dbReference type="SAM" id="MobiDB-lite"/>
    </source>
</evidence>
<dbReference type="PRINTS" id="PR00625">
    <property type="entry name" value="JDOMAIN"/>
</dbReference>
<proteinExistence type="predicted"/>
<dbReference type="SUPFAM" id="SSF46565">
    <property type="entry name" value="Chaperone J-domain"/>
    <property type="match status" value="1"/>
</dbReference>
<dbReference type="PANTHER" id="PTHR43096:SF52">
    <property type="entry name" value="DNAJ HOMOLOG 1, MITOCHONDRIAL-RELATED"/>
    <property type="match status" value="1"/>
</dbReference>
<dbReference type="Pfam" id="PF00226">
    <property type="entry name" value="DnaJ"/>
    <property type="match status" value="1"/>
</dbReference>
<keyword evidence="5" id="KW-1185">Reference proteome</keyword>
<sequence length="307" mass="32728">MDPYDTLGVSRAASQDEIRKAFRTLAKKHHPDLNPGDRKAEEAFKAASAANEILSDPEKRARFDRGEIDAAGQERPPAGGYRAHAESEAGRRYSRRGAEGPGWSEDDFDFDDIFGQAFREQRRARAEARMRGPDERYALSVAFLDAVNGATRRLTLPDGGVLDVRIPAGVEDGQTLRLRGKGGEGWNGGPAGDALIEISVEPHPIFTRDGSDIRMTLDVGLEEAVLGGHVEAATPGGTVRLRVPAGSDSGSELRLRGRGVAARGSASAGDLYVTLRVKIGKPDAALESFLRSWEPGAGAGADARSGS</sequence>
<gene>
    <name evidence="4" type="ORF">ACFSCV_10180</name>
</gene>
<dbReference type="Gene3D" id="2.60.260.20">
    <property type="entry name" value="Urease metallochaperone UreE, N-terminal domain"/>
    <property type="match status" value="2"/>
</dbReference>
<dbReference type="Proteomes" id="UP001597308">
    <property type="component" value="Unassembled WGS sequence"/>
</dbReference>
<dbReference type="Pfam" id="PF01556">
    <property type="entry name" value="DnaJ_C"/>
    <property type="match status" value="1"/>
</dbReference>
<evidence type="ECO:0000259" key="3">
    <source>
        <dbReference type="PROSITE" id="PS50076"/>
    </source>
</evidence>
<accession>A0ABW4K5C5</accession>